<sequence>MKKLMLTSTGFTNRNIEKKVLELVKLPSDKIKAMFIPTAAITEDAKVVVPLCKEDLLIAGVLESNIVTYDLDRIISCDEICNFNVIYVCGGTTEHLLDRMNDVKFSIPLKRFLDNGGVYVGVSAGSVALAQNLPENLGYINCILNVHQEVGTACGCVDTRDCPTIKLTDNQAIIIEDNIITIMD</sequence>
<evidence type="ECO:0000313" key="6">
    <source>
        <dbReference type="Proteomes" id="UP001519308"/>
    </source>
</evidence>
<gene>
    <name evidence="5" type="ORF">J2Z44_003768</name>
</gene>
<dbReference type="EC" id="3.4.13.21" evidence="5"/>
<dbReference type="RefSeq" id="WP_021282749.1">
    <property type="nucleotide sequence ID" value="NZ_JAGGLL010000042.1"/>
</dbReference>
<protein>
    <submittedName>
        <fullName evidence="5">Dipeptidase E</fullName>
        <ecNumber evidence="5">3.4.13.21</ecNumber>
    </submittedName>
</protein>
<keyword evidence="2" id="KW-0645">Protease</keyword>
<dbReference type="SUPFAM" id="SSF52317">
    <property type="entry name" value="Class I glutamine amidotransferase-like"/>
    <property type="match status" value="1"/>
</dbReference>
<reference evidence="5 6" key="1">
    <citation type="submission" date="2021-03" db="EMBL/GenBank/DDBJ databases">
        <title>Genomic Encyclopedia of Type Strains, Phase IV (KMG-IV): sequencing the most valuable type-strain genomes for metagenomic binning, comparative biology and taxonomic classification.</title>
        <authorList>
            <person name="Goeker M."/>
        </authorList>
    </citation>
    <scope>NUCLEOTIDE SEQUENCE [LARGE SCALE GENOMIC DNA]</scope>
    <source>
        <strain evidence="5 6">DSM 28650</strain>
    </source>
</reference>
<dbReference type="InterPro" id="IPR005320">
    <property type="entry name" value="Peptidase_S51"/>
</dbReference>
<dbReference type="Proteomes" id="UP001519308">
    <property type="component" value="Unassembled WGS sequence"/>
</dbReference>
<comment type="caution">
    <text evidence="5">The sequence shown here is derived from an EMBL/GenBank/DDBJ whole genome shotgun (WGS) entry which is preliminary data.</text>
</comment>
<dbReference type="Pfam" id="PF03575">
    <property type="entry name" value="Peptidase_S51"/>
    <property type="match status" value="1"/>
</dbReference>
<evidence type="ECO:0000256" key="2">
    <source>
        <dbReference type="ARBA" id="ARBA00022670"/>
    </source>
</evidence>
<dbReference type="InterPro" id="IPR029062">
    <property type="entry name" value="Class_I_gatase-like"/>
</dbReference>
<evidence type="ECO:0000256" key="3">
    <source>
        <dbReference type="ARBA" id="ARBA00022801"/>
    </source>
</evidence>
<evidence type="ECO:0000256" key="1">
    <source>
        <dbReference type="ARBA" id="ARBA00006534"/>
    </source>
</evidence>
<evidence type="ECO:0000256" key="4">
    <source>
        <dbReference type="ARBA" id="ARBA00022825"/>
    </source>
</evidence>
<proteinExistence type="inferred from homology"/>
<name>A0ABS4K813_9CLOT</name>
<dbReference type="GO" id="GO:0016805">
    <property type="term" value="F:dipeptidase activity"/>
    <property type="evidence" value="ECO:0007669"/>
    <property type="project" value="UniProtKB-KW"/>
</dbReference>
<dbReference type="EMBL" id="JAGGLL010000042">
    <property type="protein sequence ID" value="MBP2023923.1"/>
    <property type="molecule type" value="Genomic_DNA"/>
</dbReference>
<keyword evidence="3 5" id="KW-0378">Hydrolase</keyword>
<accession>A0ABS4K813</accession>
<comment type="similarity">
    <text evidence="1">Belongs to the peptidase S51 family.</text>
</comment>
<evidence type="ECO:0000313" key="5">
    <source>
        <dbReference type="EMBL" id="MBP2023923.1"/>
    </source>
</evidence>
<keyword evidence="5" id="KW-0224">Dipeptidase</keyword>
<organism evidence="5 6">
    <name type="scientific">Clostridium punense</name>
    <dbReference type="NCBI Taxonomy" id="1054297"/>
    <lineage>
        <taxon>Bacteria</taxon>
        <taxon>Bacillati</taxon>
        <taxon>Bacillota</taxon>
        <taxon>Clostridia</taxon>
        <taxon>Eubacteriales</taxon>
        <taxon>Clostridiaceae</taxon>
        <taxon>Clostridium</taxon>
    </lineage>
</organism>
<keyword evidence="4" id="KW-0720">Serine protease</keyword>
<keyword evidence="6" id="KW-1185">Reference proteome</keyword>
<dbReference type="Gene3D" id="3.40.50.880">
    <property type="match status" value="1"/>
</dbReference>